<keyword evidence="1" id="KW-0472">Membrane</keyword>
<proteinExistence type="predicted"/>
<reference evidence="2" key="1">
    <citation type="journal article" date="2020" name="mSystems">
        <title>Genome- and Community-Level Interaction Insights into Carbon Utilization and Element Cycling Functions of Hydrothermarchaeota in Hydrothermal Sediment.</title>
        <authorList>
            <person name="Zhou Z."/>
            <person name="Liu Y."/>
            <person name="Xu W."/>
            <person name="Pan J."/>
            <person name="Luo Z.H."/>
            <person name="Li M."/>
        </authorList>
    </citation>
    <scope>NUCLEOTIDE SEQUENCE [LARGE SCALE GENOMIC DNA]</scope>
    <source>
        <strain evidence="2">SpSt-402</strain>
    </source>
</reference>
<gene>
    <name evidence="2" type="ORF">ENR47_08670</name>
</gene>
<keyword evidence="1" id="KW-0812">Transmembrane</keyword>
<feature type="transmembrane region" description="Helical" evidence="1">
    <location>
        <begin position="46"/>
        <end position="63"/>
    </location>
</feature>
<protein>
    <submittedName>
        <fullName evidence="2">Uncharacterized protein</fullName>
    </submittedName>
</protein>
<feature type="transmembrane region" description="Helical" evidence="1">
    <location>
        <begin position="139"/>
        <end position="160"/>
    </location>
</feature>
<dbReference type="EMBL" id="DSRD01000544">
    <property type="protein sequence ID" value="HGW94338.1"/>
    <property type="molecule type" value="Genomic_DNA"/>
</dbReference>
<keyword evidence="1" id="KW-1133">Transmembrane helix</keyword>
<name>A0A832M2N7_9CYAN</name>
<sequence>MHGLGAIVQTPQHKPKKLNSAALSHLLSQAVEFLVKFKLPDSWKRLIFLGILILIAHGVWKVFCGTGEDIAGKLFHSSEHAVANNNLKDDEKKLASAIQSINPKTVPLAAKHRLKEQTLKVKSRAVNQFKLTTYFYKQFFIAVSMSTMGAVVSVVTLFSISKTGWDNCKSKPLVDIFIVSAGVTVLFSSSIFVFQLEKNITENKTLYLAYAALEDRILTYLATQQFRLSQLANSEVGSSSSTKKEIKRFENRPLEVISLIDGELAAINNIAIGFDATKIPNYQDLQKLTNEVSSNDR</sequence>
<evidence type="ECO:0000256" key="1">
    <source>
        <dbReference type="SAM" id="Phobius"/>
    </source>
</evidence>
<dbReference type="AlphaFoldDB" id="A0A832M2N7"/>
<feature type="transmembrane region" description="Helical" evidence="1">
    <location>
        <begin position="172"/>
        <end position="194"/>
    </location>
</feature>
<organism evidence="2">
    <name type="scientific">Oscillatoriales cyanobacterium SpSt-402</name>
    <dbReference type="NCBI Taxonomy" id="2282168"/>
    <lineage>
        <taxon>Bacteria</taxon>
        <taxon>Bacillati</taxon>
        <taxon>Cyanobacteriota</taxon>
        <taxon>Cyanophyceae</taxon>
        <taxon>Oscillatoriophycideae</taxon>
        <taxon>Oscillatoriales</taxon>
    </lineage>
</organism>
<evidence type="ECO:0000313" key="2">
    <source>
        <dbReference type="EMBL" id="HGW94338.1"/>
    </source>
</evidence>
<accession>A0A832M2N7</accession>
<comment type="caution">
    <text evidence="2">The sequence shown here is derived from an EMBL/GenBank/DDBJ whole genome shotgun (WGS) entry which is preliminary data.</text>
</comment>